<dbReference type="EMBL" id="JADAQX010000066">
    <property type="protein sequence ID" value="KAF8822294.1"/>
    <property type="molecule type" value="Genomic_DNA"/>
</dbReference>
<evidence type="ECO:0000313" key="2">
    <source>
        <dbReference type="Proteomes" id="UP000823046"/>
    </source>
</evidence>
<reference evidence="1 2" key="1">
    <citation type="journal article" date="2020" name="bioRxiv">
        <title>Metabolic contributions of an alphaproteobacterial endosymbiont in the apicomplexan Cardiosporidium cionae.</title>
        <authorList>
            <person name="Hunter E.S."/>
            <person name="Paight C.J."/>
            <person name="Lane C.E."/>
        </authorList>
    </citation>
    <scope>NUCLEOTIDE SEQUENCE [LARGE SCALE GENOMIC DNA]</scope>
    <source>
        <strain evidence="1">ESH_2018</strain>
    </source>
</reference>
<accession>A0ABQ7JE68</accession>
<comment type="caution">
    <text evidence="1">The sequence shown here is derived from an EMBL/GenBank/DDBJ whole genome shotgun (WGS) entry which is preliminary data.</text>
</comment>
<dbReference type="InterPro" id="IPR007174">
    <property type="entry name" value="Las1"/>
</dbReference>
<feature type="non-terminal residue" evidence="1">
    <location>
        <position position="1"/>
    </location>
</feature>
<sequence>KIALISPLLSRYATPPLLIRHSSQSFHTLVREFSSLASDSSPKYSSSLSQQKSIFGYDFQSQKPIYGYYCTQSDSVVLCEARMEGPSVPWYSWGELKVVYQLAFSADPEHWQSAINKILAWENRQKLPVAIDSTVHLLQMMTKDAYFNTRTEVQRTVIELRLSYALVIIRLVNHLVEHQQMGAFARSVREMAAEINLPSLLVDIRHQATHSDLPSLFLLRNGVTEALCYLKEKIPQIHRLNVLCDDANFDTVYVKGLYALLAQIRSLYFSKDISHDEIMQLLLHTFGSRSLPIRRRDRTKLESERTHHSLSNFATDIPTEASSLEKRGIVKKDGKKRKILPQNHFFQHLQATMPSNTLPKTNDAFAIPGKIKSKKGMKRHAVSVEGVTEYPETPVELSCSSRDSKIGAIPCTRKCIEDYQHAPVNLSDLPKILRDIRKLIPLDVDENRLLSYVVECLMALHDCEEHPFIALFIYTILVSTSYNFSVKMVAQIISILMDLPDVLTETSLPNSVDVRFETHTERATHHPDHPAYKRIYLWDSIGDHWRGHRRSKEGVSAGISAFSRVSKDSGFVKFGNKIASRLCQWLRRLLVWETSSESQSKSMKTIEGSDVCVTTKSDDPNIPPISQGSKRFHNSVHNSVMTESPSKISIICTTILQILTTTETRPPLDLERLCSVIKDGQNRLQLASTVLNSLVHKRSKDVPSLHSASGSTYASLCYRSRDRNSPIQICEPGDETLWLLPGTWWNAKHWRIEQPPFSKCYPSSTSVELTVTKCLKDLFQSLKKIQSRRLPSVSQKLASAALSPFINPYTMDRRKQSNLQGKQRLRSLPVFPNLAGRKGSSSKSRLKSPVEIAIPSAKPEVTRVEKKPPMQFAHRPSMSNMQPITNLSQSIVTGAMDDNAATDFTKNSLTAPMSPIKADDRLQEAELFFAEMLKEDLPFTNASLSLSEGKDHFQRSSSMATIEWPEAMEYLGYTRGT</sequence>
<protein>
    <submittedName>
        <fullName evidence="1">Las1 family protein</fullName>
    </submittedName>
</protein>
<dbReference type="Proteomes" id="UP000823046">
    <property type="component" value="Unassembled WGS sequence"/>
</dbReference>
<name>A0ABQ7JE68_9APIC</name>
<proteinExistence type="predicted"/>
<evidence type="ECO:0000313" key="1">
    <source>
        <dbReference type="EMBL" id="KAF8822294.1"/>
    </source>
</evidence>
<keyword evidence="2" id="KW-1185">Reference proteome</keyword>
<organism evidence="1 2">
    <name type="scientific">Cardiosporidium cionae</name>
    <dbReference type="NCBI Taxonomy" id="476202"/>
    <lineage>
        <taxon>Eukaryota</taxon>
        <taxon>Sar</taxon>
        <taxon>Alveolata</taxon>
        <taxon>Apicomplexa</taxon>
        <taxon>Aconoidasida</taxon>
        <taxon>Nephromycida</taxon>
        <taxon>Cardiosporidium</taxon>
    </lineage>
</organism>
<dbReference type="PANTHER" id="PTHR15002:SF0">
    <property type="entry name" value="RIBOSOMAL BIOGENESIS PROTEIN LAS1L"/>
    <property type="match status" value="1"/>
</dbReference>
<gene>
    <name evidence="1" type="ORF">IE077_004095</name>
</gene>
<dbReference type="Pfam" id="PF04031">
    <property type="entry name" value="Las1"/>
    <property type="match status" value="1"/>
</dbReference>
<dbReference type="PANTHER" id="PTHR15002">
    <property type="entry name" value="RIBOSOMAL BIOGENESIS PROTEIN LAS1L"/>
    <property type="match status" value="1"/>
</dbReference>